<dbReference type="InterPro" id="IPR006148">
    <property type="entry name" value="Glc/Gal-6P_isomerase"/>
</dbReference>
<sequence>MSRSGAVIVHDDATVLADAVAARLINRLADAQAHRGEASIVLTGGRIAARVYSNVLGSKIRGIVDWSKVDFWWGDERFLPSGDPDRNETQAREAFLDALPGVDPERVHPMPAADVVDTPAEAAVLYAAELDAAAKGEGVPPFDLLLLGIGEDGHVASLFPDNPGLAVTDAPVTGVHGAPKPPPERVSLTMPAINSAMAAWIIASGEGKAEAVDEALMGPTLPAGQVQAQGHTRWLIDREAAAHLKHLEL</sequence>
<evidence type="ECO:0000313" key="10">
    <source>
        <dbReference type="Proteomes" id="UP000308760"/>
    </source>
</evidence>
<accession>A0A4V4HRY4</accession>
<comment type="similarity">
    <text evidence="4 7">Belongs to the glucosamine/galactosamine-6-phosphate isomerase family. 6-phosphogluconolactonase subfamily.</text>
</comment>
<gene>
    <name evidence="7 9" type="primary">pgl</name>
    <name evidence="9" type="ORF">FAB82_18915</name>
</gene>
<comment type="caution">
    <text evidence="9">The sequence shown here is derived from an EMBL/GenBank/DDBJ whole genome shotgun (WGS) entry which is preliminary data.</text>
</comment>
<dbReference type="AlphaFoldDB" id="A0A4V4HRY4"/>
<dbReference type="InterPro" id="IPR037171">
    <property type="entry name" value="NagB/RpiA_transferase-like"/>
</dbReference>
<dbReference type="SUPFAM" id="SSF100950">
    <property type="entry name" value="NagB/RpiA/CoA transferase-like"/>
    <property type="match status" value="1"/>
</dbReference>
<keyword evidence="10" id="KW-1185">Reference proteome</keyword>
<evidence type="ECO:0000259" key="8">
    <source>
        <dbReference type="Pfam" id="PF01182"/>
    </source>
</evidence>
<dbReference type="RefSeq" id="WP_136536099.1">
    <property type="nucleotide sequence ID" value="NZ_STGY01000067.1"/>
</dbReference>
<evidence type="ECO:0000256" key="5">
    <source>
        <dbReference type="ARBA" id="ARBA00013198"/>
    </source>
</evidence>
<evidence type="ECO:0000256" key="2">
    <source>
        <dbReference type="ARBA" id="ARBA00002681"/>
    </source>
</evidence>
<dbReference type="NCBIfam" id="TIGR01198">
    <property type="entry name" value="pgl"/>
    <property type="match status" value="1"/>
</dbReference>
<evidence type="ECO:0000313" key="9">
    <source>
        <dbReference type="EMBL" id="THV38516.1"/>
    </source>
</evidence>
<dbReference type="Gene3D" id="3.40.50.1360">
    <property type="match status" value="1"/>
</dbReference>
<dbReference type="GO" id="GO:0017057">
    <property type="term" value="F:6-phosphogluconolactonase activity"/>
    <property type="evidence" value="ECO:0007669"/>
    <property type="project" value="UniProtKB-UniRule"/>
</dbReference>
<dbReference type="CDD" id="cd01400">
    <property type="entry name" value="6PGL"/>
    <property type="match status" value="1"/>
</dbReference>
<evidence type="ECO:0000256" key="1">
    <source>
        <dbReference type="ARBA" id="ARBA00000832"/>
    </source>
</evidence>
<dbReference type="GO" id="GO:0006098">
    <property type="term" value="P:pentose-phosphate shunt"/>
    <property type="evidence" value="ECO:0007669"/>
    <property type="project" value="UniProtKB-UniPathway"/>
</dbReference>
<reference evidence="10" key="1">
    <citation type="submission" date="2019-04" db="EMBL/GenBank/DDBJ databases">
        <title>Nocardioides xinjiangensis sp. nov.</title>
        <authorList>
            <person name="Liu S."/>
        </authorList>
    </citation>
    <scope>NUCLEOTIDE SEQUENCE [LARGE SCALE GENOMIC DNA]</scope>
    <source>
        <strain evidence="10">18</strain>
    </source>
</reference>
<dbReference type="GO" id="GO:0005975">
    <property type="term" value="P:carbohydrate metabolic process"/>
    <property type="evidence" value="ECO:0007669"/>
    <property type="project" value="UniProtKB-UniRule"/>
</dbReference>
<dbReference type="EC" id="3.1.1.31" evidence="5 7"/>
<dbReference type="InterPro" id="IPR039104">
    <property type="entry name" value="6PGL"/>
</dbReference>
<protein>
    <recommendedName>
        <fullName evidence="6 7">6-phosphogluconolactonase</fullName>
        <shortName evidence="7">6PGL</shortName>
        <ecNumber evidence="5 7">3.1.1.31</ecNumber>
    </recommendedName>
</protein>
<organism evidence="9 10">
    <name type="scientific">Glycomyces buryatensis</name>
    <dbReference type="NCBI Taxonomy" id="2570927"/>
    <lineage>
        <taxon>Bacteria</taxon>
        <taxon>Bacillati</taxon>
        <taxon>Actinomycetota</taxon>
        <taxon>Actinomycetes</taxon>
        <taxon>Glycomycetales</taxon>
        <taxon>Glycomycetaceae</taxon>
        <taxon>Glycomyces</taxon>
    </lineage>
</organism>
<dbReference type="PANTHER" id="PTHR11054">
    <property type="entry name" value="6-PHOSPHOGLUCONOLACTONASE"/>
    <property type="match status" value="1"/>
</dbReference>
<comment type="catalytic activity">
    <reaction evidence="1 7">
        <text>6-phospho-D-glucono-1,5-lactone + H2O = 6-phospho-D-gluconate + H(+)</text>
        <dbReference type="Rhea" id="RHEA:12556"/>
        <dbReference type="ChEBI" id="CHEBI:15377"/>
        <dbReference type="ChEBI" id="CHEBI:15378"/>
        <dbReference type="ChEBI" id="CHEBI:57955"/>
        <dbReference type="ChEBI" id="CHEBI:58759"/>
        <dbReference type="EC" id="3.1.1.31"/>
    </reaction>
</comment>
<keyword evidence="7 9" id="KW-0378">Hydrolase</keyword>
<evidence type="ECO:0000256" key="3">
    <source>
        <dbReference type="ARBA" id="ARBA00004961"/>
    </source>
</evidence>
<reference evidence="9 10" key="2">
    <citation type="submission" date="2019-05" db="EMBL/GenBank/DDBJ databases">
        <title>Glycomyces buryatensis sp. nov.</title>
        <authorList>
            <person name="Nikitina E."/>
        </authorList>
    </citation>
    <scope>NUCLEOTIDE SEQUENCE [LARGE SCALE GENOMIC DNA]</scope>
    <source>
        <strain evidence="9 10">18</strain>
    </source>
</reference>
<comment type="function">
    <text evidence="2 7">Hydrolysis of 6-phosphogluconolactone to 6-phosphogluconate.</text>
</comment>
<evidence type="ECO:0000256" key="4">
    <source>
        <dbReference type="ARBA" id="ARBA00010662"/>
    </source>
</evidence>
<dbReference type="OrthoDB" id="9810967at2"/>
<feature type="domain" description="Glucosamine/galactosamine-6-phosphate isomerase" evidence="8">
    <location>
        <begin position="12"/>
        <end position="234"/>
    </location>
</feature>
<name>A0A4V4HRY4_9ACTN</name>
<dbReference type="PANTHER" id="PTHR11054:SF0">
    <property type="entry name" value="6-PHOSPHOGLUCONOLACTONASE"/>
    <property type="match status" value="1"/>
</dbReference>
<dbReference type="InterPro" id="IPR005900">
    <property type="entry name" value="6-phosphogluconolactonase_DevB"/>
</dbReference>
<comment type="pathway">
    <text evidence="3 7">Carbohydrate degradation; pentose phosphate pathway; D-ribulose 5-phosphate from D-glucose 6-phosphate (oxidative stage): step 2/3.</text>
</comment>
<proteinExistence type="inferred from homology"/>
<evidence type="ECO:0000256" key="6">
    <source>
        <dbReference type="ARBA" id="ARBA00020337"/>
    </source>
</evidence>
<dbReference type="Proteomes" id="UP000308760">
    <property type="component" value="Unassembled WGS sequence"/>
</dbReference>
<dbReference type="UniPathway" id="UPA00115">
    <property type="reaction ID" value="UER00409"/>
</dbReference>
<dbReference type="EMBL" id="STGY01000067">
    <property type="protein sequence ID" value="THV38516.1"/>
    <property type="molecule type" value="Genomic_DNA"/>
</dbReference>
<evidence type="ECO:0000256" key="7">
    <source>
        <dbReference type="RuleBase" id="RU365095"/>
    </source>
</evidence>
<dbReference type="Pfam" id="PF01182">
    <property type="entry name" value="Glucosamine_iso"/>
    <property type="match status" value="1"/>
</dbReference>